<sequence length="459" mass="50037">MERMTLACSRVALNSFDDLNPYCLGHAGPVSEYTLGEEVTFIEKRNSPCSVTLLVKGPNQHTLLQIKDTRRDGLRGVKNAFDDDCVVPGVGAVEVAMAESLIKYKPNVKPGLESKHLLSVPKVLAENSGFDLQETLVKIQAEHSESGHLVGRLEHSPLPTCIPSQCISKSLVCNGDSDCEEDSADEDRCEDSESRPLCDTDKPPPNVELTGNGYNALTDQFRKKVINTKSFGGQCRKVFSGDGRDFYRLSGNVLSHTFQLTPLYELVKEVPCASVKRLYLKRALEEYLAEFDPCHCRPCQNGGVATVAGTQCQCHCKPYTFGVACEQGVLVGSQAEIACVLPILMDGIQSQPHKPFYTVGEKVTFSCSGGMSLEGPSAFLCGSSLKWSPEMKNVQCVQKAQSSKCVCREVSECEEEGFSVCVDVNGQEQTMSECEVGVLRCRGQSVSITSIRPCAVESQ</sequence>
<evidence type="ECO:0000256" key="1">
    <source>
        <dbReference type="ARBA" id="ARBA00004613"/>
    </source>
</evidence>
<evidence type="ECO:0000256" key="7">
    <source>
        <dbReference type="ARBA" id="ARBA00023180"/>
    </source>
</evidence>
<dbReference type="AlphaFoldDB" id="L8Y4M8"/>
<dbReference type="InterPro" id="IPR040729">
    <property type="entry name" value="Kazal_3"/>
</dbReference>
<dbReference type="Gene3D" id="3.30.60.30">
    <property type="match status" value="1"/>
</dbReference>
<keyword evidence="2" id="KW-0964">Secreted</keyword>
<dbReference type="GO" id="GO:0005576">
    <property type="term" value="C:extracellular region"/>
    <property type="evidence" value="ECO:0007669"/>
    <property type="project" value="UniProtKB-SubCell"/>
</dbReference>
<dbReference type="SUPFAM" id="SSF57535">
    <property type="entry name" value="Complement control module/SCR domain"/>
    <property type="match status" value="1"/>
</dbReference>
<evidence type="ECO:0000256" key="8">
    <source>
        <dbReference type="PROSITE-ProRule" id="PRU00302"/>
    </source>
</evidence>
<evidence type="ECO:0000259" key="10">
    <source>
        <dbReference type="PROSITE" id="PS50923"/>
    </source>
</evidence>
<evidence type="ECO:0000256" key="5">
    <source>
        <dbReference type="ARBA" id="ARBA00022859"/>
    </source>
</evidence>
<dbReference type="InterPro" id="IPR027409">
    <property type="entry name" value="GroEL-like_apical_dom_sf"/>
</dbReference>
<evidence type="ECO:0000313" key="12">
    <source>
        <dbReference type="Proteomes" id="UP000011518"/>
    </source>
</evidence>
<dbReference type="PANTHER" id="PTHR45742:SF2">
    <property type="entry name" value="COMPLEMENT COMPONENT C7"/>
    <property type="match status" value="1"/>
</dbReference>
<dbReference type="PANTHER" id="PTHR45742">
    <property type="entry name" value="COMPLEMENT COMPONENT C6"/>
    <property type="match status" value="1"/>
</dbReference>
<dbReference type="PROSITE" id="PS01209">
    <property type="entry name" value="LDLRA_1"/>
    <property type="match status" value="1"/>
</dbReference>
<evidence type="ECO:0000256" key="9">
    <source>
        <dbReference type="SAM" id="MobiDB-lite"/>
    </source>
</evidence>
<dbReference type="InterPro" id="IPR003884">
    <property type="entry name" value="FacI_MAC"/>
</dbReference>
<dbReference type="Proteomes" id="UP000011518">
    <property type="component" value="Unassembled WGS sequence"/>
</dbReference>
<dbReference type="Pfam" id="PF00118">
    <property type="entry name" value="Cpn60_TCP1"/>
    <property type="match status" value="1"/>
</dbReference>
<dbReference type="Pfam" id="PF18434">
    <property type="entry name" value="Kazal_3"/>
    <property type="match status" value="1"/>
</dbReference>
<dbReference type="SUPFAM" id="SSF52029">
    <property type="entry name" value="GroEL apical domain-like"/>
    <property type="match status" value="1"/>
</dbReference>
<organism evidence="11 12">
    <name type="scientific">Tupaia chinensis</name>
    <name type="common">Chinese tree shrew</name>
    <name type="synonym">Tupaia belangeri chinensis</name>
    <dbReference type="NCBI Taxonomy" id="246437"/>
    <lineage>
        <taxon>Eukaryota</taxon>
        <taxon>Metazoa</taxon>
        <taxon>Chordata</taxon>
        <taxon>Craniata</taxon>
        <taxon>Vertebrata</taxon>
        <taxon>Euteleostomi</taxon>
        <taxon>Mammalia</taxon>
        <taxon>Eutheria</taxon>
        <taxon>Euarchontoglires</taxon>
        <taxon>Scandentia</taxon>
        <taxon>Tupaiidae</taxon>
        <taxon>Tupaia</taxon>
    </lineage>
</organism>
<evidence type="ECO:0000256" key="3">
    <source>
        <dbReference type="ARBA" id="ARBA00022737"/>
    </source>
</evidence>
<keyword evidence="7" id="KW-0325">Glycoprotein</keyword>
<keyword evidence="5" id="KW-0391">Immunity</keyword>
<dbReference type="Gene3D" id="3.30.260.10">
    <property type="entry name" value="TCP-1-like chaperonin intermediate domain"/>
    <property type="match status" value="1"/>
</dbReference>
<name>L8Y4M8_TUPCH</name>
<protein>
    <submittedName>
        <fullName evidence="11">T-complex protein 1 subunit zeta</fullName>
    </submittedName>
</protein>
<evidence type="ECO:0000256" key="2">
    <source>
        <dbReference type="ARBA" id="ARBA00022525"/>
    </source>
</evidence>
<keyword evidence="6" id="KW-1015">Disulfide bond</keyword>
<dbReference type="CDD" id="cd00112">
    <property type="entry name" value="LDLa"/>
    <property type="match status" value="1"/>
</dbReference>
<dbReference type="EMBL" id="KB365185">
    <property type="protein sequence ID" value="ELV11403.1"/>
    <property type="molecule type" value="Genomic_DNA"/>
</dbReference>
<dbReference type="InterPro" id="IPR035976">
    <property type="entry name" value="Sushi/SCR/CCP_sf"/>
</dbReference>
<dbReference type="GO" id="GO:0005524">
    <property type="term" value="F:ATP binding"/>
    <property type="evidence" value="ECO:0007669"/>
    <property type="project" value="InterPro"/>
</dbReference>
<dbReference type="STRING" id="246437.L8Y4M8"/>
<dbReference type="Gene3D" id="1.10.560.10">
    <property type="entry name" value="GroEL-like equatorial domain"/>
    <property type="match status" value="1"/>
</dbReference>
<dbReference type="SUPFAM" id="SSF48592">
    <property type="entry name" value="GroEL equatorial domain-like"/>
    <property type="match status" value="1"/>
</dbReference>
<dbReference type="GO" id="GO:0031640">
    <property type="term" value="P:killing of cells of another organism"/>
    <property type="evidence" value="ECO:0007669"/>
    <property type="project" value="UniProtKB-KW"/>
</dbReference>
<feature type="region of interest" description="Disordered" evidence="9">
    <location>
        <begin position="183"/>
        <end position="205"/>
    </location>
</feature>
<evidence type="ECO:0000313" key="11">
    <source>
        <dbReference type="EMBL" id="ELV11403.1"/>
    </source>
</evidence>
<dbReference type="InterPro" id="IPR002423">
    <property type="entry name" value="Cpn60/GroEL/TCP-1"/>
</dbReference>
<keyword evidence="8" id="KW-0768">Sushi</keyword>
<dbReference type="SMART" id="SM00057">
    <property type="entry name" value="FIMAC"/>
    <property type="match status" value="1"/>
</dbReference>
<proteinExistence type="predicted"/>
<dbReference type="GO" id="GO:0006956">
    <property type="term" value="P:complement activation"/>
    <property type="evidence" value="ECO:0007669"/>
    <property type="project" value="TreeGrafter"/>
</dbReference>
<dbReference type="PROSITE" id="PS50923">
    <property type="entry name" value="SUSHI"/>
    <property type="match status" value="1"/>
</dbReference>
<dbReference type="InterPro" id="IPR002172">
    <property type="entry name" value="LDrepeatLR_classA_rpt"/>
</dbReference>
<gene>
    <name evidence="11" type="ORF">TREES_T100002259</name>
</gene>
<dbReference type="SMART" id="SM00032">
    <property type="entry name" value="CCP"/>
    <property type="match status" value="1"/>
</dbReference>
<comment type="caution">
    <text evidence="8">Lacks conserved residue(s) required for the propagation of feature annotation.</text>
</comment>
<keyword evidence="12" id="KW-1185">Reference proteome</keyword>
<dbReference type="InterPro" id="IPR000436">
    <property type="entry name" value="Sushi_SCR_CCP_dom"/>
</dbReference>
<feature type="compositionally biased region" description="Basic and acidic residues" evidence="9">
    <location>
        <begin position="191"/>
        <end position="202"/>
    </location>
</feature>
<dbReference type="CDD" id="cd00033">
    <property type="entry name" value="CCP"/>
    <property type="match status" value="1"/>
</dbReference>
<dbReference type="InterPro" id="IPR027413">
    <property type="entry name" value="GROEL-like_equatorial_sf"/>
</dbReference>
<dbReference type="InterPro" id="IPR023415">
    <property type="entry name" value="LDLR_class-A_CS"/>
</dbReference>
<dbReference type="eggNOG" id="ENOG502QU3G">
    <property type="taxonomic scope" value="Eukaryota"/>
</dbReference>
<keyword evidence="3" id="KW-0677">Repeat</keyword>
<dbReference type="InterPro" id="IPR027410">
    <property type="entry name" value="TCP-1-like_intermed_sf"/>
</dbReference>
<dbReference type="GO" id="GO:0005579">
    <property type="term" value="C:membrane attack complex"/>
    <property type="evidence" value="ECO:0007669"/>
    <property type="project" value="TreeGrafter"/>
</dbReference>
<feature type="domain" description="Sushi" evidence="10">
    <location>
        <begin position="337"/>
        <end position="398"/>
    </location>
</feature>
<evidence type="ECO:0000256" key="4">
    <source>
        <dbReference type="ARBA" id="ARBA00022852"/>
    </source>
</evidence>
<dbReference type="FunFam" id="3.30.260.10:FF:000017">
    <property type="entry name" value="T-complex protein 1 subunit zeta"/>
    <property type="match status" value="1"/>
</dbReference>
<dbReference type="Gene3D" id="3.50.7.10">
    <property type="entry name" value="GroEL"/>
    <property type="match status" value="1"/>
</dbReference>
<dbReference type="Pfam" id="PF00084">
    <property type="entry name" value="Sushi"/>
    <property type="match status" value="1"/>
</dbReference>
<reference evidence="12" key="1">
    <citation type="submission" date="2012-07" db="EMBL/GenBank/DDBJ databases">
        <title>Genome of the Chinese tree shrew, a rising model animal genetically related to primates.</title>
        <authorList>
            <person name="Zhang G."/>
            <person name="Fan Y."/>
            <person name="Yao Y."/>
            <person name="Huang Z."/>
        </authorList>
    </citation>
    <scope>NUCLEOTIDE SEQUENCE [LARGE SCALE GENOMIC DNA]</scope>
</reference>
<reference evidence="12" key="2">
    <citation type="journal article" date="2013" name="Nat. Commun.">
        <title>Genome of the Chinese tree shrew.</title>
        <authorList>
            <person name="Fan Y."/>
            <person name="Huang Z.Y."/>
            <person name="Cao C.C."/>
            <person name="Chen C.S."/>
            <person name="Chen Y.X."/>
            <person name="Fan D.D."/>
            <person name="He J."/>
            <person name="Hou H.L."/>
            <person name="Hu L."/>
            <person name="Hu X.T."/>
            <person name="Jiang X.T."/>
            <person name="Lai R."/>
            <person name="Lang Y.S."/>
            <person name="Liang B."/>
            <person name="Liao S.G."/>
            <person name="Mu D."/>
            <person name="Ma Y.Y."/>
            <person name="Niu Y.Y."/>
            <person name="Sun X.Q."/>
            <person name="Xia J.Q."/>
            <person name="Xiao J."/>
            <person name="Xiong Z.Q."/>
            <person name="Xu L."/>
            <person name="Yang L."/>
            <person name="Zhang Y."/>
            <person name="Zhao W."/>
            <person name="Zhao X.D."/>
            <person name="Zheng Y.T."/>
            <person name="Zhou J.M."/>
            <person name="Zhu Y.B."/>
            <person name="Zhang G.J."/>
            <person name="Wang J."/>
            <person name="Yao Y.G."/>
        </authorList>
    </citation>
    <scope>NUCLEOTIDE SEQUENCE [LARGE SCALE GENOMIC DNA]</scope>
</reference>
<keyword evidence="4" id="KW-0204">Cytolysis</keyword>
<evidence type="ECO:0000256" key="6">
    <source>
        <dbReference type="ARBA" id="ARBA00023157"/>
    </source>
</evidence>
<dbReference type="InParanoid" id="L8Y4M8"/>
<accession>L8Y4M8</accession>
<comment type="subcellular location">
    <subcellularLocation>
        <location evidence="1">Secreted</location>
    </subcellularLocation>
</comment>
<dbReference type="Gene3D" id="2.10.70.10">
    <property type="entry name" value="Complement Module, domain 1"/>
    <property type="match status" value="1"/>
</dbReference>